<feature type="domain" description="Ion transport" evidence="6">
    <location>
        <begin position="2"/>
        <end position="97"/>
    </location>
</feature>
<dbReference type="PANTHER" id="PTHR13800">
    <property type="entry name" value="TRANSIENT RECEPTOR POTENTIAL CATION CHANNEL, SUBFAMILY M, MEMBER 6"/>
    <property type="match status" value="1"/>
</dbReference>
<gene>
    <name evidence="7" type="ORF">NBR_LOCUS2657</name>
</gene>
<accession>A0A0N4XJF4</accession>
<dbReference type="Pfam" id="PF00520">
    <property type="entry name" value="Ion_trans"/>
    <property type="match status" value="1"/>
</dbReference>
<evidence type="ECO:0000256" key="1">
    <source>
        <dbReference type="ARBA" id="ARBA00004141"/>
    </source>
</evidence>
<keyword evidence="3 5" id="KW-1133">Transmembrane helix</keyword>
<organism evidence="9">
    <name type="scientific">Nippostrongylus brasiliensis</name>
    <name type="common">Rat hookworm</name>
    <dbReference type="NCBI Taxonomy" id="27835"/>
    <lineage>
        <taxon>Eukaryota</taxon>
        <taxon>Metazoa</taxon>
        <taxon>Ecdysozoa</taxon>
        <taxon>Nematoda</taxon>
        <taxon>Chromadorea</taxon>
        <taxon>Rhabditida</taxon>
        <taxon>Rhabditina</taxon>
        <taxon>Rhabditomorpha</taxon>
        <taxon>Strongyloidea</taxon>
        <taxon>Heligmosomidae</taxon>
        <taxon>Nippostrongylus</taxon>
    </lineage>
</organism>
<keyword evidence="8" id="KW-1185">Reference proteome</keyword>
<evidence type="ECO:0000256" key="2">
    <source>
        <dbReference type="ARBA" id="ARBA00022692"/>
    </source>
</evidence>
<reference evidence="9" key="1">
    <citation type="submission" date="2017-02" db="UniProtKB">
        <authorList>
            <consortium name="WormBaseParasite"/>
        </authorList>
    </citation>
    <scope>IDENTIFICATION</scope>
</reference>
<dbReference type="PANTHER" id="PTHR13800:SF1">
    <property type="entry name" value="TRANSIENT RECEPTOR POTENTIAL CATION CHANNEL TRPM"/>
    <property type="match status" value="1"/>
</dbReference>
<dbReference type="WBParaSite" id="NBR_0000265601-mRNA-1">
    <property type="protein sequence ID" value="NBR_0000265601-mRNA-1"/>
    <property type="gene ID" value="NBR_0000265601"/>
</dbReference>
<dbReference type="AlphaFoldDB" id="A0A0N4XJF4"/>
<dbReference type="Proteomes" id="UP000271162">
    <property type="component" value="Unassembled WGS sequence"/>
</dbReference>
<keyword evidence="4 5" id="KW-0472">Membrane</keyword>
<sequence>MAAKMVVSMCYIIVLLLVTLMAFGVSRQAITFPHEKWNWLLVRNIFYKPYFMLYGEVYAGEIDTCTNCVPGGWIPPVLMTIFLLVANILLINMLIAIFK</sequence>
<comment type="subcellular location">
    <subcellularLocation>
        <location evidence="1">Membrane</location>
        <topology evidence="1">Multi-pass membrane protein</topology>
    </subcellularLocation>
</comment>
<evidence type="ECO:0000313" key="9">
    <source>
        <dbReference type="WBParaSite" id="NBR_0000265601-mRNA-1"/>
    </source>
</evidence>
<evidence type="ECO:0000313" key="8">
    <source>
        <dbReference type="Proteomes" id="UP000271162"/>
    </source>
</evidence>
<dbReference type="InterPro" id="IPR050927">
    <property type="entry name" value="TRPM"/>
</dbReference>
<dbReference type="GO" id="GO:0030001">
    <property type="term" value="P:metal ion transport"/>
    <property type="evidence" value="ECO:0007669"/>
    <property type="project" value="TreeGrafter"/>
</dbReference>
<evidence type="ECO:0000256" key="5">
    <source>
        <dbReference type="SAM" id="Phobius"/>
    </source>
</evidence>
<evidence type="ECO:0000256" key="3">
    <source>
        <dbReference type="ARBA" id="ARBA00022989"/>
    </source>
</evidence>
<keyword evidence="2 5" id="KW-0812">Transmembrane</keyword>
<evidence type="ECO:0000259" key="6">
    <source>
        <dbReference type="Pfam" id="PF00520"/>
    </source>
</evidence>
<protein>
    <submittedName>
        <fullName evidence="9">Ion_trans domain-containing protein</fullName>
    </submittedName>
</protein>
<dbReference type="EMBL" id="UYSL01003223">
    <property type="protein sequence ID" value="VDL66246.1"/>
    <property type="molecule type" value="Genomic_DNA"/>
</dbReference>
<evidence type="ECO:0000313" key="7">
    <source>
        <dbReference type="EMBL" id="VDL66246.1"/>
    </source>
</evidence>
<feature type="transmembrane region" description="Helical" evidence="5">
    <location>
        <begin position="77"/>
        <end position="98"/>
    </location>
</feature>
<dbReference type="STRING" id="27835.A0A0N4XJF4"/>
<reference evidence="7 8" key="2">
    <citation type="submission" date="2018-11" db="EMBL/GenBank/DDBJ databases">
        <authorList>
            <consortium name="Pathogen Informatics"/>
        </authorList>
    </citation>
    <scope>NUCLEOTIDE SEQUENCE [LARGE SCALE GENOMIC DNA]</scope>
</reference>
<evidence type="ECO:0000256" key="4">
    <source>
        <dbReference type="ARBA" id="ARBA00023136"/>
    </source>
</evidence>
<name>A0A0N4XJF4_NIPBR</name>
<dbReference type="GO" id="GO:0005886">
    <property type="term" value="C:plasma membrane"/>
    <property type="evidence" value="ECO:0007669"/>
    <property type="project" value="TreeGrafter"/>
</dbReference>
<proteinExistence type="predicted"/>
<dbReference type="GO" id="GO:0005261">
    <property type="term" value="F:monoatomic cation channel activity"/>
    <property type="evidence" value="ECO:0007669"/>
    <property type="project" value="TreeGrafter"/>
</dbReference>
<dbReference type="InterPro" id="IPR005821">
    <property type="entry name" value="Ion_trans_dom"/>
</dbReference>